<feature type="transmembrane region" description="Helical" evidence="2">
    <location>
        <begin position="48"/>
        <end position="65"/>
    </location>
</feature>
<evidence type="ECO:0000259" key="3">
    <source>
        <dbReference type="Pfam" id="PF20151"/>
    </source>
</evidence>
<dbReference type="AlphaFoldDB" id="A0A9P3UQP6"/>
<reference evidence="4" key="1">
    <citation type="submission" date="2022-07" db="EMBL/GenBank/DDBJ databases">
        <title>The genome of Lyophyllum shimeji provides insight into the initial evolution of ectomycorrhizal fungal genome.</title>
        <authorList>
            <person name="Kobayashi Y."/>
            <person name="Shibata T."/>
            <person name="Hirakawa H."/>
            <person name="Shigenobu S."/>
            <person name="Nishiyama T."/>
            <person name="Yamada A."/>
            <person name="Hasebe M."/>
            <person name="Kawaguchi M."/>
        </authorList>
    </citation>
    <scope>NUCLEOTIDE SEQUENCE</scope>
    <source>
        <strain evidence="4">AT787</strain>
    </source>
</reference>
<feature type="compositionally biased region" description="Polar residues" evidence="1">
    <location>
        <begin position="242"/>
        <end position="252"/>
    </location>
</feature>
<name>A0A9P3UQP6_LYOSH</name>
<comment type="caution">
    <text evidence="4">The sequence shown here is derived from an EMBL/GenBank/DDBJ whole genome shotgun (WGS) entry which is preliminary data.</text>
</comment>
<dbReference type="OrthoDB" id="3267855at2759"/>
<feature type="region of interest" description="Disordered" evidence="1">
    <location>
        <begin position="229"/>
        <end position="256"/>
    </location>
</feature>
<keyword evidence="2" id="KW-0812">Transmembrane</keyword>
<dbReference type="Proteomes" id="UP001063166">
    <property type="component" value="Unassembled WGS sequence"/>
</dbReference>
<dbReference type="InterPro" id="IPR045340">
    <property type="entry name" value="DUF6533"/>
</dbReference>
<feature type="transmembrane region" description="Helical" evidence="2">
    <location>
        <begin position="166"/>
        <end position="188"/>
    </location>
</feature>
<feature type="transmembrane region" description="Helical" evidence="2">
    <location>
        <begin position="102"/>
        <end position="120"/>
    </location>
</feature>
<evidence type="ECO:0000313" key="4">
    <source>
        <dbReference type="EMBL" id="GLB39446.1"/>
    </source>
</evidence>
<proteinExistence type="predicted"/>
<keyword evidence="5" id="KW-1185">Reference proteome</keyword>
<sequence length="297" mass="33672">MVSSLGSTHFLQFCIQWSSIALLYYDYALTFRMEVEYIWRQKFRFSSVLYVWCRYGLVANIIYLLTIANKITLSVCLSLRALMTFTIVRCDAGYRISGAFSVLGRAAVVIVWGARTYAVFARSRLVLTFFGTIGLMIIILDVIHVPTTTLNVGGSWRNQRKGFMYLLLEQGTLYFCVVTGFTIASLALNVQIPGGFLQRLLNAYTLPLSGLMTARFLLHLRKWESAHTGFQSEGQRQDSEETTTMDFTSNPNDRAGRSTIASYIDEFGEDPVRRARDRGGLGFNMNLDDMRKESLPQ</sequence>
<evidence type="ECO:0000313" key="5">
    <source>
        <dbReference type="Proteomes" id="UP001063166"/>
    </source>
</evidence>
<keyword evidence="2" id="KW-0472">Membrane</keyword>
<dbReference type="Pfam" id="PF20151">
    <property type="entry name" value="DUF6533"/>
    <property type="match status" value="1"/>
</dbReference>
<keyword evidence="2" id="KW-1133">Transmembrane helix</keyword>
<feature type="domain" description="DUF6533" evidence="3">
    <location>
        <begin position="15"/>
        <end position="57"/>
    </location>
</feature>
<gene>
    <name evidence="4" type="ORF">LshimejAT787_0606080</name>
</gene>
<dbReference type="EMBL" id="BRPK01000006">
    <property type="protein sequence ID" value="GLB39446.1"/>
    <property type="molecule type" value="Genomic_DNA"/>
</dbReference>
<protein>
    <recommendedName>
        <fullName evidence="3">DUF6533 domain-containing protein</fullName>
    </recommendedName>
</protein>
<accession>A0A9P3UQP6</accession>
<feature type="transmembrane region" description="Helical" evidence="2">
    <location>
        <begin position="126"/>
        <end position="145"/>
    </location>
</feature>
<evidence type="ECO:0000256" key="2">
    <source>
        <dbReference type="SAM" id="Phobius"/>
    </source>
</evidence>
<evidence type="ECO:0000256" key="1">
    <source>
        <dbReference type="SAM" id="MobiDB-lite"/>
    </source>
</evidence>
<feature type="transmembrane region" description="Helical" evidence="2">
    <location>
        <begin position="6"/>
        <end position="27"/>
    </location>
</feature>
<organism evidence="4 5">
    <name type="scientific">Lyophyllum shimeji</name>
    <name type="common">Hon-shimeji</name>
    <name type="synonym">Tricholoma shimeji</name>
    <dbReference type="NCBI Taxonomy" id="47721"/>
    <lineage>
        <taxon>Eukaryota</taxon>
        <taxon>Fungi</taxon>
        <taxon>Dikarya</taxon>
        <taxon>Basidiomycota</taxon>
        <taxon>Agaricomycotina</taxon>
        <taxon>Agaricomycetes</taxon>
        <taxon>Agaricomycetidae</taxon>
        <taxon>Agaricales</taxon>
        <taxon>Tricholomatineae</taxon>
        <taxon>Lyophyllaceae</taxon>
        <taxon>Lyophyllum</taxon>
    </lineage>
</organism>